<gene>
    <name evidence="15" type="ORF">POM88_047767</name>
</gene>
<dbReference type="Gene3D" id="4.10.1060.50">
    <property type="match status" value="1"/>
</dbReference>
<keyword evidence="16" id="KW-1185">Reference proteome</keyword>
<evidence type="ECO:0000313" key="16">
    <source>
        <dbReference type="Proteomes" id="UP001237642"/>
    </source>
</evidence>
<evidence type="ECO:0000256" key="12">
    <source>
        <dbReference type="ARBA" id="ARBA00035124"/>
    </source>
</evidence>
<evidence type="ECO:0000256" key="2">
    <source>
        <dbReference type="ARBA" id="ARBA00004123"/>
    </source>
</evidence>
<comment type="similarity">
    <text evidence="5">In the C-terminal section; belongs to the eukaryotic ribosomal protein eL40 family.</text>
</comment>
<proteinExistence type="inferred from homology"/>
<name>A0AAD8LZ12_9APIA</name>
<dbReference type="InterPro" id="IPR050158">
    <property type="entry name" value="Ubiquitin_ubiquitin-like"/>
</dbReference>
<evidence type="ECO:0000256" key="6">
    <source>
        <dbReference type="ARBA" id="ARBA00022490"/>
    </source>
</evidence>
<dbReference type="InterPro" id="IPR019956">
    <property type="entry name" value="Ubiquitin_dom"/>
</dbReference>
<protein>
    <submittedName>
        <fullName evidence="15">Ubiquitin-60S ribosomal protein L40</fullName>
    </submittedName>
</protein>
<feature type="region of interest" description="Disordered" evidence="13">
    <location>
        <begin position="120"/>
        <end position="141"/>
    </location>
</feature>
<dbReference type="GO" id="GO:0003729">
    <property type="term" value="F:mRNA binding"/>
    <property type="evidence" value="ECO:0007669"/>
    <property type="project" value="UniProtKB-ARBA"/>
</dbReference>
<dbReference type="InterPro" id="IPR011332">
    <property type="entry name" value="Ribosomal_zn-bd"/>
</dbReference>
<dbReference type="SUPFAM" id="SSF54236">
    <property type="entry name" value="Ubiquitin-like"/>
    <property type="match status" value="1"/>
</dbReference>
<dbReference type="Pfam" id="PF00240">
    <property type="entry name" value="ubiquitin"/>
    <property type="match status" value="1"/>
</dbReference>
<comment type="similarity">
    <text evidence="4">In the N-terminal section; belongs to the ubiquitin family.</text>
</comment>
<dbReference type="GO" id="GO:0005737">
    <property type="term" value="C:cytoplasm"/>
    <property type="evidence" value="ECO:0007669"/>
    <property type="project" value="UniProtKB-SubCell"/>
</dbReference>
<evidence type="ECO:0000256" key="13">
    <source>
        <dbReference type="SAM" id="MobiDB-lite"/>
    </source>
</evidence>
<dbReference type="InterPro" id="IPR000626">
    <property type="entry name" value="Ubiquitin-like_dom"/>
</dbReference>
<evidence type="ECO:0000259" key="14">
    <source>
        <dbReference type="PROSITE" id="PS50053"/>
    </source>
</evidence>
<dbReference type="SMART" id="SM00213">
    <property type="entry name" value="UBQ"/>
    <property type="match status" value="1"/>
</dbReference>
<dbReference type="SUPFAM" id="SSF57829">
    <property type="entry name" value="Zn-binding ribosomal proteins"/>
    <property type="match status" value="1"/>
</dbReference>
<evidence type="ECO:0000256" key="5">
    <source>
        <dbReference type="ARBA" id="ARBA00010570"/>
    </source>
</evidence>
<dbReference type="FunFam" id="4.10.1060.50:FF:000001">
    <property type="entry name" value="ubiquitin-60S ribosomal protein L40"/>
    <property type="match status" value="1"/>
</dbReference>
<keyword evidence="8" id="KW-0832">Ubl conjugation</keyword>
<comment type="subunit">
    <text evidence="12">Part of the 60S ribosomal subunit.</text>
</comment>
<dbReference type="GO" id="GO:0005634">
    <property type="term" value="C:nucleus"/>
    <property type="evidence" value="ECO:0007669"/>
    <property type="project" value="UniProtKB-SubCell"/>
</dbReference>
<evidence type="ECO:0000313" key="15">
    <source>
        <dbReference type="EMBL" id="KAK1354511.1"/>
    </source>
</evidence>
<dbReference type="PROSITE" id="PS50053">
    <property type="entry name" value="UBIQUITIN_2"/>
    <property type="match status" value="1"/>
</dbReference>
<keyword evidence="7" id="KW-1017">Isopeptide bond</keyword>
<evidence type="ECO:0000256" key="1">
    <source>
        <dbReference type="ARBA" id="ARBA00002241"/>
    </source>
</evidence>
<comment type="function">
    <text evidence="1">Component of the 60S subunit of the ribosome.</text>
</comment>
<evidence type="ECO:0000256" key="8">
    <source>
        <dbReference type="ARBA" id="ARBA00022843"/>
    </source>
</evidence>
<evidence type="ECO:0000256" key="7">
    <source>
        <dbReference type="ARBA" id="ARBA00022499"/>
    </source>
</evidence>
<evidence type="ECO:0000256" key="11">
    <source>
        <dbReference type="ARBA" id="ARBA00023274"/>
    </source>
</evidence>
<dbReference type="Proteomes" id="UP001237642">
    <property type="component" value="Unassembled WGS sequence"/>
</dbReference>
<organism evidence="15 16">
    <name type="scientific">Heracleum sosnowskyi</name>
    <dbReference type="NCBI Taxonomy" id="360622"/>
    <lineage>
        <taxon>Eukaryota</taxon>
        <taxon>Viridiplantae</taxon>
        <taxon>Streptophyta</taxon>
        <taxon>Embryophyta</taxon>
        <taxon>Tracheophyta</taxon>
        <taxon>Spermatophyta</taxon>
        <taxon>Magnoliopsida</taxon>
        <taxon>eudicotyledons</taxon>
        <taxon>Gunneridae</taxon>
        <taxon>Pentapetalae</taxon>
        <taxon>asterids</taxon>
        <taxon>campanulids</taxon>
        <taxon>Apiales</taxon>
        <taxon>Apiaceae</taxon>
        <taxon>Apioideae</taxon>
        <taxon>apioid superclade</taxon>
        <taxon>Tordylieae</taxon>
        <taxon>Tordyliinae</taxon>
        <taxon>Heracleum</taxon>
    </lineage>
</organism>
<sequence>MQVFVKSLIGKTLTLEVQPSDSVQGVKSLIEQKDGVPVELQRLIFAGRELDDGLALDDYDINKESTLHLSARLVGGKGGTQHYRNTDPKLVELAQKFNQYKLICRNCYARLHSRAKNCRKKKCGHSNELRPKSILDSKGST</sequence>
<evidence type="ECO:0000256" key="4">
    <source>
        <dbReference type="ARBA" id="ARBA00008373"/>
    </source>
</evidence>
<dbReference type="GO" id="GO:0003735">
    <property type="term" value="F:structural constituent of ribosome"/>
    <property type="evidence" value="ECO:0007669"/>
    <property type="project" value="InterPro"/>
</dbReference>
<dbReference type="GO" id="GO:0006412">
    <property type="term" value="P:translation"/>
    <property type="evidence" value="ECO:0007669"/>
    <property type="project" value="InterPro"/>
</dbReference>
<dbReference type="AlphaFoldDB" id="A0AAD8LZ12"/>
<accession>A0AAD8LZ12</accession>
<keyword evidence="11" id="KW-0687">Ribonucleoprotein</keyword>
<reference evidence="15" key="1">
    <citation type="submission" date="2023-02" db="EMBL/GenBank/DDBJ databases">
        <title>Genome of toxic invasive species Heracleum sosnowskyi carries increased number of genes despite the absence of recent whole-genome duplications.</title>
        <authorList>
            <person name="Schelkunov M."/>
            <person name="Shtratnikova V."/>
            <person name="Makarenko M."/>
            <person name="Klepikova A."/>
            <person name="Omelchenko D."/>
            <person name="Novikova G."/>
            <person name="Obukhova E."/>
            <person name="Bogdanov V."/>
            <person name="Penin A."/>
            <person name="Logacheva M."/>
        </authorList>
    </citation>
    <scope>NUCLEOTIDE SEQUENCE</scope>
    <source>
        <strain evidence="15">Hsosn_3</strain>
        <tissue evidence="15">Leaf</tissue>
    </source>
</reference>
<evidence type="ECO:0000256" key="9">
    <source>
        <dbReference type="ARBA" id="ARBA00022980"/>
    </source>
</evidence>
<dbReference type="GO" id="GO:0005840">
    <property type="term" value="C:ribosome"/>
    <property type="evidence" value="ECO:0007669"/>
    <property type="project" value="UniProtKB-KW"/>
</dbReference>
<dbReference type="SMART" id="SM01377">
    <property type="entry name" value="Ribosomal_L40e"/>
    <property type="match status" value="1"/>
</dbReference>
<dbReference type="PRINTS" id="PR00348">
    <property type="entry name" value="UBIQUITIN"/>
</dbReference>
<dbReference type="GO" id="GO:1990904">
    <property type="term" value="C:ribonucleoprotein complex"/>
    <property type="evidence" value="ECO:0007669"/>
    <property type="project" value="UniProtKB-KW"/>
</dbReference>
<keyword evidence="10" id="KW-0539">Nucleus</keyword>
<dbReference type="Gene3D" id="3.10.20.90">
    <property type="entry name" value="Phosphatidylinositol 3-kinase Catalytic Subunit, Chain A, domain 1"/>
    <property type="match status" value="1"/>
</dbReference>
<comment type="caution">
    <text evidence="15">The sequence shown here is derived from an EMBL/GenBank/DDBJ whole genome shotgun (WGS) entry which is preliminary data.</text>
</comment>
<dbReference type="PANTHER" id="PTHR10666">
    <property type="entry name" value="UBIQUITIN"/>
    <property type="match status" value="1"/>
</dbReference>
<reference evidence="15" key="2">
    <citation type="submission" date="2023-05" db="EMBL/GenBank/DDBJ databases">
        <authorList>
            <person name="Schelkunov M.I."/>
        </authorList>
    </citation>
    <scope>NUCLEOTIDE SEQUENCE</scope>
    <source>
        <strain evidence="15">Hsosn_3</strain>
        <tissue evidence="15">Leaf</tissue>
    </source>
</reference>
<keyword evidence="6" id="KW-0963">Cytoplasm</keyword>
<evidence type="ECO:0000256" key="3">
    <source>
        <dbReference type="ARBA" id="ARBA00004496"/>
    </source>
</evidence>
<dbReference type="EMBL" id="JAUIZM010000011">
    <property type="protein sequence ID" value="KAK1354511.1"/>
    <property type="molecule type" value="Genomic_DNA"/>
</dbReference>
<dbReference type="InterPro" id="IPR001975">
    <property type="entry name" value="Ribosomal_eL40_dom"/>
</dbReference>
<dbReference type="Pfam" id="PF01020">
    <property type="entry name" value="Ribosomal_L40e"/>
    <property type="match status" value="1"/>
</dbReference>
<dbReference type="FunFam" id="3.10.20.90:FF:000222">
    <property type="entry name" value="Polyubiquitin 5"/>
    <property type="match status" value="1"/>
</dbReference>
<feature type="domain" description="Ubiquitin-like" evidence="14">
    <location>
        <begin position="1"/>
        <end position="76"/>
    </location>
</feature>
<dbReference type="InterPro" id="IPR029071">
    <property type="entry name" value="Ubiquitin-like_domsf"/>
</dbReference>
<evidence type="ECO:0000256" key="10">
    <source>
        <dbReference type="ARBA" id="ARBA00023242"/>
    </source>
</evidence>
<feature type="compositionally biased region" description="Basic and acidic residues" evidence="13">
    <location>
        <begin position="125"/>
        <end position="135"/>
    </location>
</feature>
<comment type="subcellular location">
    <subcellularLocation>
        <location evidence="3">Cytoplasm</location>
    </subcellularLocation>
    <subcellularLocation>
        <location evidence="2">Nucleus</location>
    </subcellularLocation>
</comment>
<dbReference type="InterPro" id="IPR038587">
    <property type="entry name" value="Ribosomal_eL40_sf"/>
</dbReference>
<keyword evidence="9 15" id="KW-0689">Ribosomal protein</keyword>